<evidence type="ECO:0000313" key="2">
    <source>
        <dbReference type="Proteomes" id="UP000730618"/>
    </source>
</evidence>
<protein>
    <recommendedName>
        <fullName evidence="3">DNA alkylation repair protein</fullName>
    </recommendedName>
</protein>
<dbReference type="EMBL" id="CAJVCE010000054">
    <property type="protein sequence ID" value="CAG7659019.1"/>
    <property type="molecule type" value="Genomic_DNA"/>
</dbReference>
<dbReference type="PANTHER" id="PTHR34070">
    <property type="entry name" value="ARMADILLO-TYPE FOLD"/>
    <property type="match status" value="1"/>
</dbReference>
<keyword evidence="2" id="KW-1185">Reference proteome</keyword>
<sequence>MNIRADSFVARLQAPLSPDERMKIQSGEDEGDAFKEVRMGDVFALAKEFIDMPPEEIEKLLESPIHKVRVGALSIMDKQARRKKTPVSRRKELFELYLRRTDRINNWDLVDVSAPYVIGGYLVDKPRDILYELACSDNIWERRTAIVSTYYFIRQGDVADTFKIGEILVHDDQHFIQTALGGWVREAGKRDRQALLSFLDQYAATMPRTALRFAIEHLDKAQRNYYMGMKKARKE</sequence>
<gene>
    <name evidence="1" type="ORF">PAECIP111802_07273</name>
</gene>
<dbReference type="RefSeq" id="WP_268966871.1">
    <property type="nucleotide sequence ID" value="NZ_CAJVCE010000054.1"/>
</dbReference>
<comment type="caution">
    <text evidence="1">The sequence shown here is derived from an EMBL/GenBank/DDBJ whole genome shotgun (WGS) entry which is preliminary data.</text>
</comment>
<name>A0ABM8VUV6_9BACL</name>
<organism evidence="1 2">
    <name type="scientific">Paenibacillus allorhizosphaerae</name>
    <dbReference type="NCBI Taxonomy" id="2849866"/>
    <lineage>
        <taxon>Bacteria</taxon>
        <taxon>Bacillati</taxon>
        <taxon>Bacillota</taxon>
        <taxon>Bacilli</taxon>
        <taxon>Bacillales</taxon>
        <taxon>Paenibacillaceae</taxon>
        <taxon>Paenibacillus</taxon>
    </lineage>
</organism>
<dbReference type="PANTHER" id="PTHR34070:SF1">
    <property type="entry name" value="DNA ALKYLATION REPAIR PROTEIN"/>
    <property type="match status" value="1"/>
</dbReference>
<evidence type="ECO:0000313" key="1">
    <source>
        <dbReference type="EMBL" id="CAG7659019.1"/>
    </source>
</evidence>
<dbReference type="Pfam" id="PF08713">
    <property type="entry name" value="DNA_alkylation"/>
    <property type="match status" value="1"/>
</dbReference>
<evidence type="ECO:0008006" key="3">
    <source>
        <dbReference type="Google" id="ProtNLM"/>
    </source>
</evidence>
<dbReference type="CDD" id="cd06561">
    <property type="entry name" value="AlkD_like"/>
    <property type="match status" value="1"/>
</dbReference>
<dbReference type="InterPro" id="IPR014825">
    <property type="entry name" value="DNA_alkylation"/>
</dbReference>
<proteinExistence type="predicted"/>
<accession>A0ABM8VUV6</accession>
<dbReference type="Proteomes" id="UP000730618">
    <property type="component" value="Unassembled WGS sequence"/>
</dbReference>
<reference evidence="1 2" key="1">
    <citation type="submission" date="2021-06" db="EMBL/GenBank/DDBJ databases">
        <authorList>
            <person name="Criscuolo A."/>
        </authorList>
    </citation>
    <scope>NUCLEOTIDE SEQUENCE [LARGE SCALE GENOMIC DNA]</scope>
    <source>
        <strain evidence="2">CIP 111802</strain>
    </source>
</reference>